<reference evidence="1 2" key="1">
    <citation type="submission" date="2023-01" db="EMBL/GenBank/DDBJ databases">
        <title>Complete genome sequence of Muricauda aquimarina strain IFOP_LL357.</title>
        <authorList>
            <person name="Gajardo G."/>
            <person name="Ueki S."/>
            <person name="Maruyama F."/>
        </authorList>
    </citation>
    <scope>NUCLEOTIDE SEQUENCE [LARGE SCALE GENOMIC DNA]</scope>
    <source>
        <strain evidence="1 2">IFOP_LL357</strain>
    </source>
</reference>
<accession>A0AA48H7J7</accession>
<evidence type="ECO:0000313" key="1">
    <source>
        <dbReference type="EMBL" id="BDW91824.1"/>
    </source>
</evidence>
<gene>
    <name evidence="1" type="ORF">MACH07_06560</name>
</gene>
<dbReference type="EMBL" id="AP027268">
    <property type="protein sequence ID" value="BDW91824.1"/>
    <property type="molecule type" value="Genomic_DNA"/>
</dbReference>
<name>A0AA48H7J7_9FLAO</name>
<keyword evidence="2" id="KW-1185">Reference proteome</keyword>
<evidence type="ECO:0000313" key="2">
    <source>
        <dbReference type="Proteomes" id="UP001330184"/>
    </source>
</evidence>
<sequence length="70" mass="7934">MVSKVLCDQGLQALPYAVINIAPKDNKENTITKKIKDAIISLEYFLVECWGILSLISKVYNEGFKLFLNK</sequence>
<organism evidence="1 2">
    <name type="scientific">Flagellimonas marinaquae</name>
    <dbReference type="NCBI Taxonomy" id="254955"/>
    <lineage>
        <taxon>Bacteria</taxon>
        <taxon>Pseudomonadati</taxon>
        <taxon>Bacteroidota</taxon>
        <taxon>Flavobacteriia</taxon>
        <taxon>Flavobacteriales</taxon>
        <taxon>Flavobacteriaceae</taxon>
        <taxon>Flagellimonas</taxon>
    </lineage>
</organism>
<protein>
    <submittedName>
        <fullName evidence="1">Uncharacterized protein</fullName>
    </submittedName>
</protein>
<dbReference type="AlphaFoldDB" id="A0AA48H7J7"/>
<proteinExistence type="predicted"/>
<dbReference type="Proteomes" id="UP001330184">
    <property type="component" value="Chromosome"/>
</dbReference>